<organism evidence="2">
    <name type="scientific">uncultured Sulfurovum sp</name>
    <dbReference type="NCBI Taxonomy" id="269237"/>
    <lineage>
        <taxon>Bacteria</taxon>
        <taxon>Pseudomonadati</taxon>
        <taxon>Campylobacterota</taxon>
        <taxon>Epsilonproteobacteria</taxon>
        <taxon>Campylobacterales</taxon>
        <taxon>Sulfurovaceae</taxon>
        <taxon>Sulfurovum</taxon>
        <taxon>environmental samples</taxon>
    </lineage>
</organism>
<protein>
    <submittedName>
        <fullName evidence="2">Uncharacterized protein</fullName>
    </submittedName>
</protein>
<feature type="chain" id="PRO_5027763006" evidence="1">
    <location>
        <begin position="25"/>
        <end position="195"/>
    </location>
</feature>
<evidence type="ECO:0000313" key="2">
    <source>
        <dbReference type="EMBL" id="CAA6807463.1"/>
    </source>
</evidence>
<evidence type="ECO:0000256" key="1">
    <source>
        <dbReference type="SAM" id="SignalP"/>
    </source>
</evidence>
<gene>
    <name evidence="2" type="ORF">HELGO_WM33914</name>
</gene>
<dbReference type="AlphaFoldDB" id="A0A6S6SC31"/>
<proteinExistence type="predicted"/>
<keyword evidence="1" id="KW-0732">Signal</keyword>
<sequence>MKTILKTLSHASLATILLTVSITADDISDTLEEALASYKKGDVSQTKEDVIYVLELLKQKNGNTLKEHLPPALDGWEAEEAKSETAGAGMLGGGTVLSRSYKKDKSKIVIEIITDSPLLQGLGSMFANPMFNSGGEIKRINREKATVKYNKKRESGEIVLMLDKRFVINVKGTNVSKEVLIEYAEAIDFKALKKM</sequence>
<feature type="signal peptide" evidence="1">
    <location>
        <begin position="1"/>
        <end position="24"/>
    </location>
</feature>
<accession>A0A6S6SC31</accession>
<reference evidence="2" key="1">
    <citation type="submission" date="2020-01" db="EMBL/GenBank/DDBJ databases">
        <authorList>
            <person name="Meier V. D."/>
            <person name="Meier V D."/>
        </authorList>
    </citation>
    <scope>NUCLEOTIDE SEQUENCE</scope>
    <source>
        <strain evidence="2">HLG_WM_MAG_02</strain>
    </source>
</reference>
<dbReference type="EMBL" id="CACVAZ010000039">
    <property type="protein sequence ID" value="CAA6807463.1"/>
    <property type="molecule type" value="Genomic_DNA"/>
</dbReference>
<name>A0A6S6SC31_9BACT</name>